<feature type="compositionally biased region" description="Basic and acidic residues" evidence="1">
    <location>
        <begin position="306"/>
        <end position="329"/>
    </location>
</feature>
<evidence type="ECO:0000313" key="3">
    <source>
        <dbReference type="Proteomes" id="UP001153069"/>
    </source>
</evidence>
<protein>
    <submittedName>
        <fullName evidence="2">Uncharacterized protein</fullName>
    </submittedName>
</protein>
<name>A0A9N8H1A3_9STRA</name>
<reference evidence="2" key="1">
    <citation type="submission" date="2020-06" db="EMBL/GenBank/DDBJ databases">
        <authorList>
            <consortium name="Plant Systems Biology data submission"/>
        </authorList>
    </citation>
    <scope>NUCLEOTIDE SEQUENCE</scope>
    <source>
        <strain evidence="2">D6</strain>
    </source>
</reference>
<feature type="region of interest" description="Disordered" evidence="1">
    <location>
        <begin position="1"/>
        <end position="21"/>
    </location>
</feature>
<feature type="region of interest" description="Disordered" evidence="1">
    <location>
        <begin position="282"/>
        <end position="383"/>
    </location>
</feature>
<evidence type="ECO:0000313" key="2">
    <source>
        <dbReference type="EMBL" id="CAB9496107.1"/>
    </source>
</evidence>
<feature type="compositionally biased region" description="Polar residues" evidence="1">
    <location>
        <begin position="291"/>
        <end position="305"/>
    </location>
</feature>
<gene>
    <name evidence="2" type="ORF">SEMRO_1_G000850.1</name>
</gene>
<feature type="compositionally biased region" description="Basic and acidic residues" evidence="1">
    <location>
        <begin position="360"/>
        <end position="375"/>
    </location>
</feature>
<feature type="compositionally biased region" description="Polar residues" evidence="1">
    <location>
        <begin position="713"/>
        <end position="722"/>
    </location>
</feature>
<organism evidence="2 3">
    <name type="scientific">Seminavis robusta</name>
    <dbReference type="NCBI Taxonomy" id="568900"/>
    <lineage>
        <taxon>Eukaryota</taxon>
        <taxon>Sar</taxon>
        <taxon>Stramenopiles</taxon>
        <taxon>Ochrophyta</taxon>
        <taxon>Bacillariophyta</taxon>
        <taxon>Bacillariophyceae</taxon>
        <taxon>Bacillariophycidae</taxon>
        <taxon>Naviculales</taxon>
        <taxon>Naviculaceae</taxon>
        <taxon>Seminavis</taxon>
    </lineage>
</organism>
<evidence type="ECO:0000256" key="1">
    <source>
        <dbReference type="SAM" id="MobiDB-lite"/>
    </source>
</evidence>
<feature type="region of interest" description="Disordered" evidence="1">
    <location>
        <begin position="797"/>
        <end position="816"/>
    </location>
</feature>
<feature type="compositionally biased region" description="Polar residues" evidence="1">
    <location>
        <begin position="803"/>
        <end position="813"/>
    </location>
</feature>
<accession>A0A9N8H1A3</accession>
<feature type="compositionally biased region" description="Basic and acidic residues" evidence="1">
    <location>
        <begin position="605"/>
        <end position="620"/>
    </location>
</feature>
<feature type="region of interest" description="Disordered" evidence="1">
    <location>
        <begin position="570"/>
        <end position="642"/>
    </location>
</feature>
<feature type="region of interest" description="Disordered" evidence="1">
    <location>
        <begin position="700"/>
        <end position="782"/>
    </location>
</feature>
<keyword evidence="3" id="KW-1185">Reference proteome</keyword>
<proteinExistence type="predicted"/>
<feature type="compositionally biased region" description="Low complexity" evidence="1">
    <location>
        <begin position="700"/>
        <end position="711"/>
    </location>
</feature>
<dbReference type="AlphaFoldDB" id="A0A9N8H1A3"/>
<feature type="compositionally biased region" description="Basic and acidic residues" evidence="1">
    <location>
        <begin position="1"/>
        <end position="10"/>
    </location>
</feature>
<feature type="compositionally biased region" description="Polar residues" evidence="1">
    <location>
        <begin position="580"/>
        <end position="603"/>
    </location>
</feature>
<dbReference type="EMBL" id="CAICTM010000001">
    <property type="protein sequence ID" value="CAB9496107.1"/>
    <property type="molecule type" value="Genomic_DNA"/>
</dbReference>
<dbReference type="Proteomes" id="UP001153069">
    <property type="component" value="Unassembled WGS sequence"/>
</dbReference>
<sequence>MMEKFKKASGLDKTSTMSKEPEQRYMMKHIQVYQPKPPTEIAELLQLFYSVAMEDPANLADTIHKLHEEYKQNPKKSEQFCILHAFGEKYHLTHSFTFAPDNWKDSDNAQIKEHHGKPILFTGFESEVGRDLLTLTADPADLFGLKTKQLASWDACCKLTEGFAATDDETAKTVGAFPFLPIIGRDWCAKVANGLYPMDISKSWTPSQLIACLKEYAVACDSSRLVKTNIQNTIRCLASKDSNEPLQCQAAIIAAEIKVKLEEPFIAAHLKAMQATFQPTVSLLNDDPASNKEQPSSNKQSQEQSHSTRRESTLGQEQHHSSEEPRQAQEQHSIQGHSRAPPAQQQQQQQSSAITTTGADSRRNLFDHPPTDRGDSNMVEDLPEPFTKVPATVTLAKLTCLRGWTRSPTWNHIDGFWVNLLALCKHDRALWFTNLPNEFVKQSSNCQADWEVPPVPKTIAGLLAFIERVAFFTAEFASRSMLHAYARQLAQALEEWQPGLAANPQWINQKAGEVIYTLVLIEREEFSRTYQLDDFVDDDGQETEPCYPMLPSQVPQQAFTLLQSNPCYPPDALPKALKPTPTQEHSASTATGVGSSRGFTSQNDAEIRRLRRELDRERARGQNNNSKKRKEPTGAGPNPRQASGFQEFFAQLPEEKSKKGLSVLLQNGGSTPPQTLKTLDLPMNTCLRWIIAGRQFLPTQKSNAQKSKASKFGPQSQTQKPPTTVRVHTAHQARPPGLPPLKSAPLPKPLQTWNPPKLTPSVAKPNLHANSSHTKAPVNPPKAKTSQLLRAALEEKKNKQRLHNNQIPKSISSPVGGIPLSDKQILQHLTDQQICNGRLSSCP</sequence>
<comment type="caution">
    <text evidence="2">The sequence shown here is derived from an EMBL/GenBank/DDBJ whole genome shotgun (WGS) entry which is preliminary data.</text>
</comment>